<dbReference type="EMBL" id="MCRK01000046">
    <property type="protein sequence ID" value="OPA74439.1"/>
    <property type="molecule type" value="Genomic_DNA"/>
</dbReference>
<keyword evidence="1" id="KW-0732">Signal</keyword>
<protein>
    <submittedName>
        <fullName evidence="2">Uncharacterized protein</fullName>
    </submittedName>
</protein>
<sequence length="140" mass="16806">MNKIIIFFCCFVFCFATAPDFDHSYVFELPKDEWGRVAIIQKQTNEKEYFDFRWTLFDTTNITVQSFFRRFPRHMVMGLQHGRDRYKQDILPSMKNPPDDGVKLYITFIDFKNNLGSFQIDILDGQKLVDVEFIRPKTRR</sequence>
<dbReference type="AlphaFoldDB" id="A0AAX0L7V7"/>
<proteinExistence type="predicted"/>
<feature type="chain" id="PRO_5044004543" evidence="1">
    <location>
        <begin position="19"/>
        <end position="140"/>
    </location>
</feature>
<comment type="caution">
    <text evidence="2">The sequence shown here is derived from an EMBL/GenBank/DDBJ whole genome shotgun (WGS) entry which is preliminary data.</text>
</comment>
<feature type="signal peptide" evidence="1">
    <location>
        <begin position="1"/>
        <end position="18"/>
    </location>
</feature>
<accession>A0AAX0L7V7</accession>
<evidence type="ECO:0000313" key="3">
    <source>
        <dbReference type="Proteomes" id="UP000189728"/>
    </source>
</evidence>
<organism evidence="2 3">
    <name type="scientific">Campylobacter pinnipediorum subsp. pinnipediorum</name>
    <dbReference type="NCBI Taxonomy" id="1660067"/>
    <lineage>
        <taxon>Bacteria</taxon>
        <taxon>Pseudomonadati</taxon>
        <taxon>Campylobacterota</taxon>
        <taxon>Epsilonproteobacteria</taxon>
        <taxon>Campylobacterales</taxon>
        <taxon>Campylobacteraceae</taxon>
        <taxon>Campylobacter</taxon>
    </lineage>
</organism>
<evidence type="ECO:0000256" key="1">
    <source>
        <dbReference type="SAM" id="SignalP"/>
    </source>
</evidence>
<dbReference type="RefSeq" id="WP_069633039.1">
    <property type="nucleotide sequence ID" value="NZ_CP012547.1"/>
</dbReference>
<dbReference type="Proteomes" id="UP000189728">
    <property type="component" value="Unassembled WGS sequence"/>
</dbReference>
<name>A0AAX0L7V7_9BACT</name>
<evidence type="ECO:0000313" key="2">
    <source>
        <dbReference type="EMBL" id="OPA74439.1"/>
    </source>
</evidence>
<reference evidence="2 3" key="1">
    <citation type="submission" date="2016-08" db="EMBL/GenBank/DDBJ databases">
        <title>Campylobacter species from sea mammals.</title>
        <authorList>
            <person name="Gilbert M.J."/>
            <person name="Byrne B.A."/>
            <person name="Zomer A.L."/>
            <person name="Wagenaar J.A."/>
        </authorList>
    </citation>
    <scope>NUCLEOTIDE SEQUENCE [LARGE SCALE GENOMIC DNA]</scope>
    <source>
        <strain evidence="2 3">1105248</strain>
    </source>
</reference>
<gene>
    <name evidence="2" type="ORF">BFG04_06865</name>
</gene>